<evidence type="ECO:0000313" key="3">
    <source>
        <dbReference type="Proteomes" id="UP000639772"/>
    </source>
</evidence>
<accession>A0A835QM54</accession>
<gene>
    <name evidence="2" type="ORF">HPP92_014800</name>
</gene>
<comment type="caution">
    <text evidence="2">The sequence shown here is derived from an EMBL/GenBank/DDBJ whole genome shotgun (WGS) entry which is preliminary data.</text>
</comment>
<dbReference type="AlphaFoldDB" id="A0A835QM54"/>
<organism evidence="2 3">
    <name type="scientific">Vanilla planifolia</name>
    <name type="common">Vanilla</name>
    <dbReference type="NCBI Taxonomy" id="51239"/>
    <lineage>
        <taxon>Eukaryota</taxon>
        <taxon>Viridiplantae</taxon>
        <taxon>Streptophyta</taxon>
        <taxon>Embryophyta</taxon>
        <taxon>Tracheophyta</taxon>
        <taxon>Spermatophyta</taxon>
        <taxon>Magnoliopsida</taxon>
        <taxon>Liliopsida</taxon>
        <taxon>Asparagales</taxon>
        <taxon>Orchidaceae</taxon>
        <taxon>Vanilloideae</taxon>
        <taxon>Vanilleae</taxon>
        <taxon>Vanilla</taxon>
    </lineage>
</organism>
<proteinExistence type="predicted"/>
<dbReference type="EMBL" id="JADCNM010000007">
    <property type="protein sequence ID" value="KAG0475114.1"/>
    <property type="molecule type" value="Genomic_DNA"/>
</dbReference>
<protein>
    <submittedName>
        <fullName evidence="2">Uncharacterized protein</fullName>
    </submittedName>
</protein>
<sequence length="93" mass="9834">MSSSGSKKIPSITRSRLVNSLSASPVAPASFGRKSSQKPRDKRDEILTLLFNKKNPKAHQCTPCYLLPAAGGKGCSPPPFFVASDAFAGEGQI</sequence>
<dbReference type="Proteomes" id="UP000639772">
    <property type="component" value="Chromosome 7"/>
</dbReference>
<reference evidence="2 3" key="1">
    <citation type="journal article" date="2020" name="Nat. Food">
        <title>A phased Vanilla planifolia genome enables genetic improvement of flavour and production.</title>
        <authorList>
            <person name="Hasing T."/>
            <person name="Tang H."/>
            <person name="Brym M."/>
            <person name="Khazi F."/>
            <person name="Huang T."/>
            <person name="Chambers A.H."/>
        </authorList>
    </citation>
    <scope>NUCLEOTIDE SEQUENCE [LARGE SCALE GENOMIC DNA]</scope>
    <source>
        <tissue evidence="2">Leaf</tissue>
    </source>
</reference>
<name>A0A835QM54_VANPL</name>
<evidence type="ECO:0000256" key="1">
    <source>
        <dbReference type="SAM" id="MobiDB-lite"/>
    </source>
</evidence>
<evidence type="ECO:0000313" key="2">
    <source>
        <dbReference type="EMBL" id="KAG0475114.1"/>
    </source>
</evidence>
<feature type="region of interest" description="Disordered" evidence="1">
    <location>
        <begin position="23"/>
        <end position="43"/>
    </location>
</feature>